<dbReference type="InterPro" id="IPR012373">
    <property type="entry name" value="Ferrdict_sens_TM"/>
</dbReference>
<feature type="non-terminal residue" evidence="3">
    <location>
        <position position="1"/>
    </location>
</feature>
<organism evidence="3 4">
    <name type="scientific">Butyricimonas virosa</name>
    <dbReference type="NCBI Taxonomy" id="544645"/>
    <lineage>
        <taxon>Bacteria</taxon>
        <taxon>Pseudomonadati</taxon>
        <taxon>Bacteroidota</taxon>
        <taxon>Bacteroidia</taxon>
        <taxon>Bacteroidales</taxon>
        <taxon>Odoribacteraceae</taxon>
        <taxon>Butyricimonas</taxon>
    </lineage>
</organism>
<feature type="domain" description="FecR protein" evidence="1">
    <location>
        <begin position="1"/>
        <end position="84"/>
    </location>
</feature>
<evidence type="ECO:0000313" key="4">
    <source>
        <dbReference type="Proteomes" id="UP000742098"/>
    </source>
</evidence>
<reference evidence="3" key="1">
    <citation type="journal article" date="2021" name="PeerJ">
        <title>Extensive microbial diversity within the chicken gut microbiome revealed by metagenomics and culture.</title>
        <authorList>
            <person name="Gilroy R."/>
            <person name="Ravi A."/>
            <person name="Getino M."/>
            <person name="Pursley I."/>
            <person name="Horton D.L."/>
            <person name="Alikhan N.F."/>
            <person name="Baker D."/>
            <person name="Gharbi K."/>
            <person name="Hall N."/>
            <person name="Watson M."/>
            <person name="Adriaenssens E.M."/>
            <person name="Foster-Nyarko E."/>
            <person name="Jarju S."/>
            <person name="Secka A."/>
            <person name="Antonio M."/>
            <person name="Oren A."/>
            <person name="Chaudhuri R.R."/>
            <person name="La Ragione R."/>
            <person name="Hildebrand F."/>
            <person name="Pallen M.J."/>
        </authorList>
    </citation>
    <scope>NUCLEOTIDE SEQUENCE</scope>
    <source>
        <strain evidence="3">6966</strain>
    </source>
</reference>
<dbReference type="Gene3D" id="2.60.120.1440">
    <property type="match status" value="1"/>
</dbReference>
<dbReference type="GO" id="GO:0016989">
    <property type="term" value="F:sigma factor antagonist activity"/>
    <property type="evidence" value="ECO:0007669"/>
    <property type="project" value="TreeGrafter"/>
</dbReference>
<dbReference type="Proteomes" id="UP000742098">
    <property type="component" value="Unassembled WGS sequence"/>
</dbReference>
<evidence type="ECO:0000259" key="2">
    <source>
        <dbReference type="Pfam" id="PF16344"/>
    </source>
</evidence>
<evidence type="ECO:0000259" key="1">
    <source>
        <dbReference type="Pfam" id="PF04773"/>
    </source>
</evidence>
<dbReference type="PANTHER" id="PTHR30273">
    <property type="entry name" value="PERIPLASMIC SIGNAL SENSOR AND SIGMA FACTOR ACTIVATOR FECR-RELATED"/>
    <property type="match status" value="1"/>
</dbReference>
<dbReference type="AlphaFoldDB" id="A0A921H7V1"/>
<dbReference type="Pfam" id="PF16344">
    <property type="entry name" value="FecR_C"/>
    <property type="match status" value="1"/>
</dbReference>
<gene>
    <name evidence="3" type="ORF">K8V05_13875</name>
</gene>
<dbReference type="Gene3D" id="3.55.50.30">
    <property type="match status" value="1"/>
</dbReference>
<comment type="caution">
    <text evidence="3">The sequence shown here is derived from an EMBL/GenBank/DDBJ whole genome shotgun (WGS) entry which is preliminary data.</text>
</comment>
<dbReference type="InterPro" id="IPR032508">
    <property type="entry name" value="FecR_C"/>
</dbReference>
<dbReference type="EMBL" id="DYVS01000261">
    <property type="protein sequence ID" value="HJF71837.1"/>
    <property type="molecule type" value="Genomic_DNA"/>
</dbReference>
<accession>A0A921H7V1</accession>
<dbReference type="PANTHER" id="PTHR30273:SF2">
    <property type="entry name" value="PROTEIN FECR"/>
    <property type="match status" value="1"/>
</dbReference>
<proteinExistence type="predicted"/>
<reference evidence="3" key="2">
    <citation type="submission" date="2021-09" db="EMBL/GenBank/DDBJ databases">
        <authorList>
            <person name="Gilroy R."/>
        </authorList>
    </citation>
    <scope>NUCLEOTIDE SEQUENCE</scope>
    <source>
        <strain evidence="3">6966</strain>
    </source>
</reference>
<sequence>LADGTRVWLNSESELRYPVEFPDDYREVYLKGEGYFEVARDTGKPFRVQVGEERGVRVLGTDFNVTAYPNEKEVVVTLLAGQVEMFDRARVEMLQPDEQVILDVEEGDFRKWKVDAATFVAWKNGVFLFEGCSLERIMKRLERWYGIEVIYTDEQAKNICFDGEFRKYDDCNVVLKLLEHVANIKVDIENKRVIIGSK</sequence>
<protein>
    <submittedName>
        <fullName evidence="3">DUF4974 domain-containing protein</fullName>
    </submittedName>
</protein>
<feature type="domain" description="Protein FecR C-terminal" evidence="2">
    <location>
        <begin position="127"/>
        <end position="195"/>
    </location>
</feature>
<evidence type="ECO:0000313" key="3">
    <source>
        <dbReference type="EMBL" id="HJF71837.1"/>
    </source>
</evidence>
<name>A0A921H7V1_9BACT</name>
<dbReference type="InterPro" id="IPR006860">
    <property type="entry name" value="FecR"/>
</dbReference>
<dbReference type="Pfam" id="PF04773">
    <property type="entry name" value="FecR"/>
    <property type="match status" value="1"/>
</dbReference>